<sequence>MGTIHACWLLLLLLLLHLSEGLPPSQTPDEFAMLNCTEVNELWKGLCLEGRCRPRSDGGCTKFGAAGICSTIAGCLQGDVESKLSVVSSTTPPNIFEEAEVLFQPLPMDQRYLNVIQPDNGHVLPAASSLHVKVHAEVVLSYGELSSMYNVEGGEGISLYEGDEISVSSLGLGGYMMIYLDGREHQTMLNGSSFHTVRLLEDVAFTDERQRQSLIVLVQFELESLVGGIHSVEIQLGSNGPDRISYPPCQFWFLVETQEVRGERESWWLTQSGLLMSRIQELEEQVLFLRSQLESHDVKHKRIQERKSRAPKHLVFELGANDGAWIRDFCEKNPGFQPHIFEPQPRFAQPLSDIARKFNGHFHQKAVWKHDGEKIRFHAHSDEGGIGSSIMNDHAYHQCGSKVCEQDFSQEYDVETVDIVRYIKEGAEYEVIRKMITSGVACWLDYLEFEGHAMYSPQTYKYRAVDAVVPWLLHSCGVQTLVQDWYTEDWKASAAARCLAAWEVTSWADTDPQGLLELCDCIERTLTVSIPTEMRRSCSIKSFTSWASLGEAPSSAPSLPG</sequence>
<keyword evidence="1" id="KW-0732">Signal</keyword>
<dbReference type="EMBL" id="JH992965">
    <property type="protein sequence ID" value="EKX55317.1"/>
    <property type="molecule type" value="Genomic_DNA"/>
</dbReference>
<keyword evidence="4" id="KW-1185">Reference proteome</keyword>
<dbReference type="AlphaFoldDB" id="L1K429"/>
<evidence type="ECO:0000313" key="3">
    <source>
        <dbReference type="EnsemblProtists" id="EKX55317"/>
    </source>
</evidence>
<reference evidence="4" key="2">
    <citation type="submission" date="2012-11" db="EMBL/GenBank/DDBJ databases">
        <authorList>
            <person name="Kuo A."/>
            <person name="Curtis B.A."/>
            <person name="Tanifuji G."/>
            <person name="Burki F."/>
            <person name="Gruber A."/>
            <person name="Irimia M."/>
            <person name="Maruyama S."/>
            <person name="Arias M.C."/>
            <person name="Ball S.G."/>
            <person name="Gile G.H."/>
            <person name="Hirakawa Y."/>
            <person name="Hopkins J.F."/>
            <person name="Rensing S.A."/>
            <person name="Schmutz J."/>
            <person name="Symeonidi A."/>
            <person name="Elias M."/>
            <person name="Eveleigh R.J."/>
            <person name="Herman E.K."/>
            <person name="Klute M.J."/>
            <person name="Nakayama T."/>
            <person name="Obornik M."/>
            <person name="Reyes-Prieto A."/>
            <person name="Armbrust E.V."/>
            <person name="Aves S.J."/>
            <person name="Beiko R.G."/>
            <person name="Coutinho P."/>
            <person name="Dacks J.B."/>
            <person name="Durnford D.G."/>
            <person name="Fast N.M."/>
            <person name="Green B.R."/>
            <person name="Grisdale C."/>
            <person name="Hempe F."/>
            <person name="Henrissat B."/>
            <person name="Hoppner M.P."/>
            <person name="Ishida K.-I."/>
            <person name="Kim E."/>
            <person name="Koreny L."/>
            <person name="Kroth P.G."/>
            <person name="Liu Y."/>
            <person name="Malik S.-B."/>
            <person name="Maier U.G."/>
            <person name="McRose D."/>
            <person name="Mock T."/>
            <person name="Neilson J.A."/>
            <person name="Onodera N.T."/>
            <person name="Poole A.M."/>
            <person name="Pritham E.J."/>
            <person name="Richards T.A."/>
            <person name="Rocap G."/>
            <person name="Roy S.W."/>
            <person name="Sarai C."/>
            <person name="Schaack S."/>
            <person name="Shirato S."/>
            <person name="Slamovits C.H."/>
            <person name="Spencer D.F."/>
            <person name="Suzuki S."/>
            <person name="Worden A.Z."/>
            <person name="Zauner S."/>
            <person name="Barry K."/>
            <person name="Bell C."/>
            <person name="Bharti A.K."/>
            <person name="Crow J.A."/>
            <person name="Grimwood J."/>
            <person name="Kramer R."/>
            <person name="Lindquist E."/>
            <person name="Lucas S."/>
            <person name="Salamov A."/>
            <person name="McFadden G.I."/>
            <person name="Lane C.E."/>
            <person name="Keeling P.J."/>
            <person name="Gray M.W."/>
            <person name="Grigoriev I.V."/>
            <person name="Archibald J.M."/>
        </authorList>
    </citation>
    <scope>NUCLEOTIDE SEQUENCE</scope>
    <source>
        <strain evidence="4">CCMP2712</strain>
    </source>
</reference>
<evidence type="ECO:0000256" key="1">
    <source>
        <dbReference type="SAM" id="SignalP"/>
    </source>
</evidence>
<dbReference type="EnsemblProtists" id="EKX55317">
    <property type="protein sequence ID" value="EKX55317"/>
    <property type="gene ID" value="GUITHDRAFT_131547"/>
</dbReference>
<dbReference type="SUPFAM" id="SSF53335">
    <property type="entry name" value="S-adenosyl-L-methionine-dependent methyltransferases"/>
    <property type="match status" value="1"/>
</dbReference>
<dbReference type="Gene3D" id="3.40.50.150">
    <property type="entry name" value="Vaccinia Virus protein VP39"/>
    <property type="match status" value="1"/>
</dbReference>
<dbReference type="KEGG" id="gtt:GUITHDRAFT_131547"/>
<evidence type="ECO:0000313" key="4">
    <source>
        <dbReference type="Proteomes" id="UP000011087"/>
    </source>
</evidence>
<reference evidence="3" key="3">
    <citation type="submission" date="2016-03" db="UniProtKB">
        <authorList>
            <consortium name="EnsemblProtists"/>
        </authorList>
    </citation>
    <scope>IDENTIFICATION</scope>
</reference>
<name>L1K429_GUITC</name>
<reference evidence="2 4" key="1">
    <citation type="journal article" date="2012" name="Nature">
        <title>Algal genomes reveal evolutionary mosaicism and the fate of nucleomorphs.</title>
        <authorList>
            <consortium name="DOE Joint Genome Institute"/>
            <person name="Curtis B.A."/>
            <person name="Tanifuji G."/>
            <person name="Burki F."/>
            <person name="Gruber A."/>
            <person name="Irimia M."/>
            <person name="Maruyama S."/>
            <person name="Arias M.C."/>
            <person name="Ball S.G."/>
            <person name="Gile G.H."/>
            <person name="Hirakawa Y."/>
            <person name="Hopkins J.F."/>
            <person name="Kuo A."/>
            <person name="Rensing S.A."/>
            <person name="Schmutz J."/>
            <person name="Symeonidi A."/>
            <person name="Elias M."/>
            <person name="Eveleigh R.J."/>
            <person name="Herman E.K."/>
            <person name="Klute M.J."/>
            <person name="Nakayama T."/>
            <person name="Obornik M."/>
            <person name="Reyes-Prieto A."/>
            <person name="Armbrust E.V."/>
            <person name="Aves S.J."/>
            <person name="Beiko R.G."/>
            <person name="Coutinho P."/>
            <person name="Dacks J.B."/>
            <person name="Durnford D.G."/>
            <person name="Fast N.M."/>
            <person name="Green B.R."/>
            <person name="Grisdale C.J."/>
            <person name="Hempel F."/>
            <person name="Henrissat B."/>
            <person name="Hoppner M.P."/>
            <person name="Ishida K."/>
            <person name="Kim E."/>
            <person name="Koreny L."/>
            <person name="Kroth P.G."/>
            <person name="Liu Y."/>
            <person name="Malik S.B."/>
            <person name="Maier U.G."/>
            <person name="McRose D."/>
            <person name="Mock T."/>
            <person name="Neilson J.A."/>
            <person name="Onodera N.T."/>
            <person name="Poole A.M."/>
            <person name="Pritham E.J."/>
            <person name="Richards T.A."/>
            <person name="Rocap G."/>
            <person name="Roy S.W."/>
            <person name="Sarai C."/>
            <person name="Schaack S."/>
            <person name="Shirato S."/>
            <person name="Slamovits C.H."/>
            <person name="Spencer D.F."/>
            <person name="Suzuki S."/>
            <person name="Worden A.Z."/>
            <person name="Zauner S."/>
            <person name="Barry K."/>
            <person name="Bell C."/>
            <person name="Bharti A.K."/>
            <person name="Crow J.A."/>
            <person name="Grimwood J."/>
            <person name="Kramer R."/>
            <person name="Lindquist E."/>
            <person name="Lucas S."/>
            <person name="Salamov A."/>
            <person name="McFadden G.I."/>
            <person name="Lane C.E."/>
            <person name="Keeling P.J."/>
            <person name="Gray M.W."/>
            <person name="Grigoriev I.V."/>
            <person name="Archibald J.M."/>
        </authorList>
    </citation>
    <scope>NUCLEOTIDE SEQUENCE</scope>
    <source>
        <strain evidence="2 4">CCMP2712</strain>
    </source>
</reference>
<proteinExistence type="predicted"/>
<dbReference type="PaxDb" id="55529-EKX55317"/>
<feature type="chain" id="PRO_5008772177" description="Methyltransferase FkbM domain-containing protein" evidence="1">
    <location>
        <begin position="22"/>
        <end position="561"/>
    </location>
</feature>
<dbReference type="RefSeq" id="XP_005842297.1">
    <property type="nucleotide sequence ID" value="XM_005842240.1"/>
</dbReference>
<gene>
    <name evidence="2" type="ORF">GUITHDRAFT_131547</name>
</gene>
<dbReference type="HOGENOM" id="CLU_486132_0_0_1"/>
<dbReference type="OrthoDB" id="10006218at2759"/>
<evidence type="ECO:0000313" key="2">
    <source>
        <dbReference type="EMBL" id="EKX55317.1"/>
    </source>
</evidence>
<protein>
    <recommendedName>
        <fullName evidence="5">Methyltransferase FkbM domain-containing protein</fullName>
    </recommendedName>
</protein>
<dbReference type="Proteomes" id="UP000011087">
    <property type="component" value="Unassembled WGS sequence"/>
</dbReference>
<dbReference type="eggNOG" id="ENOG502T2PI">
    <property type="taxonomic scope" value="Eukaryota"/>
</dbReference>
<feature type="signal peptide" evidence="1">
    <location>
        <begin position="1"/>
        <end position="21"/>
    </location>
</feature>
<organism evidence="2">
    <name type="scientific">Guillardia theta (strain CCMP2712)</name>
    <name type="common">Cryptophyte</name>
    <dbReference type="NCBI Taxonomy" id="905079"/>
    <lineage>
        <taxon>Eukaryota</taxon>
        <taxon>Cryptophyceae</taxon>
        <taxon>Pyrenomonadales</taxon>
        <taxon>Geminigeraceae</taxon>
        <taxon>Guillardia</taxon>
    </lineage>
</organism>
<accession>L1K429</accession>
<dbReference type="InterPro" id="IPR029063">
    <property type="entry name" value="SAM-dependent_MTases_sf"/>
</dbReference>
<dbReference type="GeneID" id="17311871"/>
<evidence type="ECO:0008006" key="5">
    <source>
        <dbReference type="Google" id="ProtNLM"/>
    </source>
</evidence>